<accession>A0A2J6PYI3</accession>
<sequence length="764" mass="86840">MEDPNKLGGVAKLLGEKNLSIFEKDVDGNAMKRFREVQQKVKKILVEQMRSTRQTDSDPLMVIGLLNRGGNDSNATPCLVAFCSPKNCKRIRRLLNSSRVRKLCEPDRGLPRLEVQVIGCSPQMRLAYQEVDTGFKVFNGTTGITTDQSTFSGAPLSLSHNSEESSRRRKRKGVGKGKALSDRLGLRREQSYSDPYSKQWDPLFSTDRHFKEDESYVQQKRLIDVDEDDDFAIFFTDFEESVPSSVEEVLHFCQGACLRDLQSGVGVSGNPRGAWLDDRSRPTRDDSRCVRDYKNPLTAIELYQLLNTARFDDPNKPDVDRRLIYISNLNPYYILALTETATFHQVAVLKDAIWKHLALQTSIRARVTHRGYKHFRLEFNLPYFALRPSPSPSEGFLPSASIMKPPRRWIDLSFLKLRSLRSETEANVGIHEAHISFALSGSDHERWTAFAFIDTAFDDKELEESLSSCEGVGFHQDPIASDPWIQANHPIWDPREYFLAIFELRIAQVAREWQYLVQKVEQSVEEYREKHSLTLSQYSRPTATQEEDVKETEEWTRQIVEFLNRLQDGLSETIKAWEIFNSPKGDVGYFSDIDFSQKRYYGSLGMIQETFEALESHQRTLQKLSKSCRDSAQNLQLRLSRRGTEATISGTATSDFTLFVLGPPALAAACFQLPQTVLPFPHSLSSFVVLTIAIMVVMKLLQAISCVLPGFSWWWNKIVALAKTMTLEGRGNAIPLRSWSGPVQPGDYDRPTAGTLDVEMGIRT</sequence>
<proteinExistence type="predicted"/>
<name>A0A2J6PYI3_9HELO</name>
<keyword evidence="3" id="KW-1185">Reference proteome</keyword>
<organism evidence="2 3">
    <name type="scientific">Hyaloscypha hepaticicola</name>
    <dbReference type="NCBI Taxonomy" id="2082293"/>
    <lineage>
        <taxon>Eukaryota</taxon>
        <taxon>Fungi</taxon>
        <taxon>Dikarya</taxon>
        <taxon>Ascomycota</taxon>
        <taxon>Pezizomycotina</taxon>
        <taxon>Leotiomycetes</taxon>
        <taxon>Helotiales</taxon>
        <taxon>Hyaloscyphaceae</taxon>
        <taxon>Hyaloscypha</taxon>
    </lineage>
</organism>
<feature type="region of interest" description="Disordered" evidence="1">
    <location>
        <begin position="149"/>
        <end position="181"/>
    </location>
</feature>
<dbReference type="STRING" id="1745343.A0A2J6PYI3"/>
<dbReference type="EMBL" id="KZ613491">
    <property type="protein sequence ID" value="PMD19014.1"/>
    <property type="molecule type" value="Genomic_DNA"/>
</dbReference>
<evidence type="ECO:0000313" key="3">
    <source>
        <dbReference type="Proteomes" id="UP000235672"/>
    </source>
</evidence>
<dbReference type="AlphaFoldDB" id="A0A2J6PYI3"/>
<gene>
    <name evidence="2" type="ORF">NA56DRAFT_706058</name>
</gene>
<dbReference type="OrthoDB" id="5428055at2759"/>
<evidence type="ECO:0000256" key="1">
    <source>
        <dbReference type="SAM" id="MobiDB-lite"/>
    </source>
</evidence>
<reference evidence="2 3" key="1">
    <citation type="submission" date="2016-05" db="EMBL/GenBank/DDBJ databases">
        <title>A degradative enzymes factory behind the ericoid mycorrhizal symbiosis.</title>
        <authorList>
            <consortium name="DOE Joint Genome Institute"/>
            <person name="Martino E."/>
            <person name="Morin E."/>
            <person name="Grelet G."/>
            <person name="Kuo A."/>
            <person name="Kohler A."/>
            <person name="Daghino S."/>
            <person name="Barry K."/>
            <person name="Choi C."/>
            <person name="Cichocki N."/>
            <person name="Clum A."/>
            <person name="Copeland A."/>
            <person name="Hainaut M."/>
            <person name="Haridas S."/>
            <person name="Labutti K."/>
            <person name="Lindquist E."/>
            <person name="Lipzen A."/>
            <person name="Khouja H.-R."/>
            <person name="Murat C."/>
            <person name="Ohm R."/>
            <person name="Olson A."/>
            <person name="Spatafora J."/>
            <person name="Veneault-Fourrey C."/>
            <person name="Henrissat B."/>
            <person name="Grigoriev I."/>
            <person name="Martin F."/>
            <person name="Perotto S."/>
        </authorList>
    </citation>
    <scope>NUCLEOTIDE SEQUENCE [LARGE SCALE GENOMIC DNA]</scope>
    <source>
        <strain evidence="2 3">UAMH 7357</strain>
    </source>
</reference>
<protein>
    <submittedName>
        <fullName evidence="2">Uncharacterized protein</fullName>
    </submittedName>
</protein>
<evidence type="ECO:0000313" key="2">
    <source>
        <dbReference type="EMBL" id="PMD19014.1"/>
    </source>
</evidence>
<dbReference type="Proteomes" id="UP000235672">
    <property type="component" value="Unassembled WGS sequence"/>
</dbReference>